<comment type="cofactor">
    <cofactor evidence="1">
        <name>Mn(2+)</name>
        <dbReference type="ChEBI" id="CHEBI:29035"/>
    </cofactor>
</comment>
<dbReference type="PANTHER" id="PTHR12271:SF66">
    <property type="entry name" value="TERMINAL URIDYLYLTRANSFERASE TAILOR"/>
    <property type="match status" value="1"/>
</dbReference>
<organism evidence="9 10">
    <name type="scientific">Parascaris univalens</name>
    <name type="common">Nematode worm</name>
    <dbReference type="NCBI Taxonomy" id="6257"/>
    <lineage>
        <taxon>Eukaryota</taxon>
        <taxon>Metazoa</taxon>
        <taxon>Ecdysozoa</taxon>
        <taxon>Nematoda</taxon>
        <taxon>Chromadorea</taxon>
        <taxon>Rhabditida</taxon>
        <taxon>Spirurina</taxon>
        <taxon>Ascaridomorpha</taxon>
        <taxon>Ascaridoidea</taxon>
        <taxon>Ascarididae</taxon>
        <taxon>Parascaris</taxon>
    </lineage>
</organism>
<dbReference type="CDD" id="cd05402">
    <property type="entry name" value="NT_PAP_TUTase"/>
    <property type="match status" value="1"/>
</dbReference>
<evidence type="ECO:0000259" key="8">
    <source>
        <dbReference type="PROSITE" id="PS50158"/>
    </source>
</evidence>
<feature type="region of interest" description="Disordered" evidence="7">
    <location>
        <begin position="922"/>
        <end position="945"/>
    </location>
</feature>
<evidence type="ECO:0000256" key="3">
    <source>
        <dbReference type="ARBA" id="ARBA00022679"/>
    </source>
</evidence>
<dbReference type="GO" id="GO:0003676">
    <property type="term" value="F:nucleic acid binding"/>
    <property type="evidence" value="ECO:0007669"/>
    <property type="project" value="InterPro"/>
</dbReference>
<dbReference type="GO" id="GO:1990817">
    <property type="term" value="F:poly(A) RNA polymerase activity"/>
    <property type="evidence" value="ECO:0007669"/>
    <property type="project" value="UniProtKB-ARBA"/>
</dbReference>
<keyword evidence="6" id="KW-0862">Zinc</keyword>
<dbReference type="SMART" id="SM00343">
    <property type="entry name" value="ZnF_C2HC"/>
    <property type="match status" value="2"/>
</dbReference>
<dbReference type="Pfam" id="PF19088">
    <property type="entry name" value="TUTase"/>
    <property type="match status" value="1"/>
</dbReference>
<evidence type="ECO:0000313" key="10">
    <source>
        <dbReference type="WBParaSite" id="PgR058_g052_t09"/>
    </source>
</evidence>
<feature type="compositionally biased region" description="Basic and acidic residues" evidence="7">
    <location>
        <begin position="147"/>
        <end position="167"/>
    </location>
</feature>
<dbReference type="SUPFAM" id="SSF57667">
    <property type="entry name" value="beta-beta-alpha zinc fingers"/>
    <property type="match status" value="1"/>
</dbReference>
<dbReference type="GO" id="GO:0008270">
    <property type="term" value="F:zinc ion binding"/>
    <property type="evidence" value="ECO:0007669"/>
    <property type="project" value="UniProtKB-KW"/>
</dbReference>
<evidence type="ECO:0000256" key="4">
    <source>
        <dbReference type="ARBA" id="ARBA00022723"/>
    </source>
</evidence>
<feature type="region of interest" description="Disordered" evidence="7">
    <location>
        <begin position="826"/>
        <end position="857"/>
    </location>
</feature>
<feature type="compositionally biased region" description="Basic residues" evidence="7">
    <location>
        <begin position="1010"/>
        <end position="1024"/>
    </location>
</feature>
<dbReference type="SUPFAM" id="SSF81301">
    <property type="entry name" value="Nucleotidyltransferase"/>
    <property type="match status" value="1"/>
</dbReference>
<evidence type="ECO:0000256" key="7">
    <source>
        <dbReference type="SAM" id="MobiDB-lite"/>
    </source>
</evidence>
<dbReference type="Pfam" id="PF22600">
    <property type="entry name" value="MTPAP-like_central"/>
    <property type="match status" value="1"/>
</dbReference>
<dbReference type="InterPro" id="IPR036236">
    <property type="entry name" value="Znf_C2H2_sf"/>
</dbReference>
<dbReference type="Proteomes" id="UP000887569">
    <property type="component" value="Unplaced"/>
</dbReference>
<dbReference type="Gene3D" id="3.30.460.10">
    <property type="entry name" value="Beta Polymerase, domain 2"/>
    <property type="match status" value="2"/>
</dbReference>
<evidence type="ECO:0000256" key="6">
    <source>
        <dbReference type="PROSITE-ProRule" id="PRU00047"/>
    </source>
</evidence>
<keyword evidence="3" id="KW-0808">Transferase</keyword>
<keyword evidence="6" id="KW-0863">Zinc-finger</keyword>
<evidence type="ECO:0000256" key="2">
    <source>
        <dbReference type="ARBA" id="ARBA00001946"/>
    </source>
</evidence>
<keyword evidence="9" id="KW-1185">Reference proteome</keyword>
<name>A0A915BTX3_PARUN</name>
<accession>A0A915BTX3</accession>
<feature type="region of interest" description="Disordered" evidence="7">
    <location>
        <begin position="1476"/>
        <end position="1596"/>
    </location>
</feature>
<dbReference type="Gene3D" id="1.10.1410.10">
    <property type="match status" value="2"/>
</dbReference>
<feature type="domain" description="CCHC-type" evidence="8">
    <location>
        <begin position="1078"/>
        <end position="1094"/>
    </location>
</feature>
<evidence type="ECO:0000256" key="5">
    <source>
        <dbReference type="ARBA" id="ARBA00022842"/>
    </source>
</evidence>
<evidence type="ECO:0000256" key="1">
    <source>
        <dbReference type="ARBA" id="ARBA00001936"/>
    </source>
</evidence>
<dbReference type="SUPFAM" id="SSF81631">
    <property type="entry name" value="PAP/OAS1 substrate-binding domain"/>
    <property type="match status" value="2"/>
</dbReference>
<proteinExistence type="predicted"/>
<dbReference type="InterPro" id="IPR045100">
    <property type="entry name" value="TUT4/7_NTP_transf"/>
</dbReference>
<dbReference type="InterPro" id="IPR001878">
    <property type="entry name" value="Znf_CCHC"/>
</dbReference>
<feature type="region of interest" description="Disordered" evidence="7">
    <location>
        <begin position="147"/>
        <end position="170"/>
    </location>
</feature>
<feature type="compositionally biased region" description="Basic residues" evidence="7">
    <location>
        <begin position="55"/>
        <end position="64"/>
    </location>
</feature>
<sequence length="1612" mass="182555">MNNNDKHESIVLSDTIDEDWRGITIARIDDKKYPSQTNIPQREAPNWEYGFNQGTKRRQRRRKRRDRINNFIVEMNDDALEKGKHRGSEFVAQGEWPLNELTKDTATTESSQKELKSMRDDVGVRGYRRSGVTLMTIQQTDRRRDDVMLPPNEEKCNMIGSESKKDTNNYPSMDDISTEMSGLAVNVDDNNCKVAMHCDVARAAKYATNTDTAVNSVDCLKNASSSVPRPHPTKRGPIVLSEYAFDMFVIEFNTVKYVQNGILEVSFEKHNSKDYIHVVLFECVGGGKTERVSRHGFKICASSVLPADSNEDMLKNALLDTARQLEKVSKDSFLSIGKPLYEVSECSLSYLAKRCITPLKNRSARFTRSIYYCNLCHFHINSVDHAIMHFEGREHVEAEKRRASLSRLQALPGPGEAHLESIGEVLKETMEEIRLPSNAYEDCELLIRSMNELLYNRVHPDCSVQLFGSYLARNASQHSNINLLLTYPESFTQGQILSVVAQILEGSSLACWIVSEVITDQQRSSPTVCVSLKRNGVAEVKSVAISVQSLLHFKSSQLIALYGRIRSQFVELSLLFRYWAKTCSLDVISLGGLPKIAFDVMLIHFLQTKQLLPYLFKIIPKSVMRSEDEYIEIEYENDEQEIIKEIGADKKDWDLPKLWVELFRYYVLEHSTESLVQIRFNGICDKNISSSDNGHWNKKRIAIEDPFALDRIMQPSQYIVDFFSNCFLATFLYFTIPCTTNGPLIPYKLHIAETSSTHSKKTRGKSDAKGVATNAVRARTEDGTGTEVGSEQAVGEIADTVVVADSDCLTSINGVSEAEWEEIKNDHTYENTDSGENCDVERDSRKQSISAERSDNDQLFPVENLMYTTEADEAGSSDLEARLSFSSDSLENCEEEEFEGGSDALPIKMSTEVESVDVTRNTEFEDTEDRKESLPVVPDADVFGTDPADSPQYYYNRHVMFELSRKADTNFVSQKELEGLGISHGDSNVNNRRMEIAIAADTQIRDSKKNSARRRENKRAKKSPTSKNVDESSFEFTLELPELNMEMLEEELTSLRKEDFAFEWDEKALTGDMKPQMRCVCCGRSGHLIDNCPDLEVPPAIPLKPLSSMQKEFLGDIIISVYENLRMTVHYENAMRELCRNVERRLRADYRNDCRLSLFGSASNGFGLIGSDADICLRFASDTLDEDVDTNEVIMRVATVVRSMPGIANVIPIPNAKVPIVKFHCQHRYNRLEADVSLYNVLALENTRLLHAYSELDERAKELGVVVKEWAKCCGIGDASRGTLSSYSFIVMLIHFLQRTTPPVLPFLQEMEGRGRRREPKIVEDCDVYFCSVEDSEWMTENTVSVSELWIGFLDYYSRIFDFGAEVVQIRRSERLSKLDKGWQGRPIAIEDPFDLKHNLSSGVHMRTMAYIQRSFIRSRERFARIRCPTKQLNNNRFEALIADLFGGCRVGAGPPLARNCCYRCRQIGHFVENCPLGQKGGRRTHGGTPAKEARRARDVNAPNRGNENRERIQQVEPISKIGADPAGDPPRVSRGSCTQRRGRARHVGQPVGRHDGGDSRPPITDMRPRGRGRGHLTRTNSQSGHSTINRNDNNGIRRAVKEYRKAVNMTS</sequence>
<dbReference type="InterPro" id="IPR002058">
    <property type="entry name" value="PAP_assoc"/>
</dbReference>
<comment type="cofactor">
    <cofactor evidence="2">
        <name>Mg(2+)</name>
        <dbReference type="ChEBI" id="CHEBI:18420"/>
    </cofactor>
</comment>
<dbReference type="PANTHER" id="PTHR12271">
    <property type="entry name" value="POLY A POLYMERASE CID PAP -RELATED"/>
    <property type="match status" value="1"/>
</dbReference>
<feature type="domain" description="CCHC-type" evidence="8">
    <location>
        <begin position="1462"/>
        <end position="1476"/>
    </location>
</feature>
<keyword evidence="4" id="KW-0479">Metal-binding</keyword>
<reference evidence="10" key="1">
    <citation type="submission" date="2022-11" db="UniProtKB">
        <authorList>
            <consortium name="WormBaseParasite"/>
        </authorList>
    </citation>
    <scope>IDENTIFICATION</scope>
</reference>
<keyword evidence="5" id="KW-0460">Magnesium</keyword>
<protein>
    <submittedName>
        <fullName evidence="10">RNA uridylyltransferase</fullName>
    </submittedName>
</protein>
<feature type="compositionally biased region" description="Basic and acidic residues" evidence="7">
    <location>
        <begin position="839"/>
        <end position="856"/>
    </location>
</feature>
<dbReference type="InterPro" id="IPR043519">
    <property type="entry name" value="NT_sf"/>
</dbReference>
<feature type="compositionally biased region" description="Basic and acidic residues" evidence="7">
    <location>
        <begin position="922"/>
        <end position="933"/>
    </location>
</feature>
<feature type="compositionally biased region" description="Polar residues" evidence="7">
    <location>
        <begin position="1578"/>
        <end position="1595"/>
    </location>
</feature>
<dbReference type="Pfam" id="PF03828">
    <property type="entry name" value="PAP_assoc"/>
    <property type="match status" value="1"/>
</dbReference>
<dbReference type="InterPro" id="IPR054708">
    <property type="entry name" value="MTPAP-like_central"/>
</dbReference>
<dbReference type="WBParaSite" id="PgR058_g052_t09">
    <property type="protein sequence ID" value="PgR058_g052_t09"/>
    <property type="gene ID" value="PgR058_g052"/>
</dbReference>
<feature type="region of interest" description="Disordered" evidence="7">
    <location>
        <begin position="35"/>
        <end position="64"/>
    </location>
</feature>
<dbReference type="GO" id="GO:0031123">
    <property type="term" value="P:RNA 3'-end processing"/>
    <property type="evidence" value="ECO:0007669"/>
    <property type="project" value="TreeGrafter"/>
</dbReference>
<dbReference type="PROSITE" id="PS50158">
    <property type="entry name" value="ZF_CCHC"/>
    <property type="match status" value="2"/>
</dbReference>
<dbReference type="GO" id="GO:0005737">
    <property type="term" value="C:cytoplasm"/>
    <property type="evidence" value="ECO:0007669"/>
    <property type="project" value="UniProtKB-SubCell"/>
</dbReference>
<evidence type="ECO:0000313" key="9">
    <source>
        <dbReference type="Proteomes" id="UP000887569"/>
    </source>
</evidence>
<feature type="region of interest" description="Disordered" evidence="7">
    <location>
        <begin position="1001"/>
        <end position="1032"/>
    </location>
</feature>